<protein>
    <recommendedName>
        <fullName evidence="5">LIM zinc-binding domain-containing protein</fullName>
    </recommendedName>
</protein>
<evidence type="ECO:0000256" key="2">
    <source>
        <dbReference type="ARBA" id="ARBA00022833"/>
    </source>
</evidence>
<feature type="region of interest" description="Disordered" evidence="4">
    <location>
        <begin position="103"/>
        <end position="150"/>
    </location>
</feature>
<dbReference type="SUPFAM" id="SSF57716">
    <property type="entry name" value="Glucocorticoid receptor-like (DNA-binding domain)"/>
    <property type="match status" value="1"/>
</dbReference>
<evidence type="ECO:0000313" key="7">
    <source>
        <dbReference type="Proteomes" id="UP001439008"/>
    </source>
</evidence>
<dbReference type="PROSITE" id="PS50023">
    <property type="entry name" value="LIM_DOMAIN_2"/>
    <property type="match status" value="1"/>
</dbReference>
<evidence type="ECO:0000256" key="3">
    <source>
        <dbReference type="PROSITE-ProRule" id="PRU00125"/>
    </source>
</evidence>
<evidence type="ECO:0000259" key="5">
    <source>
        <dbReference type="PROSITE" id="PS50023"/>
    </source>
</evidence>
<reference evidence="6 7" key="1">
    <citation type="journal article" date="2024" name="BMC Biol.">
        <title>Comparative genomics of Ascetosporea gives new insight into the evolutionary basis for animal parasitism in Rhizaria.</title>
        <authorList>
            <person name="Hiltunen Thoren M."/>
            <person name="Onut-Brannstrom I."/>
            <person name="Alfjorden A."/>
            <person name="Peckova H."/>
            <person name="Swords F."/>
            <person name="Hooper C."/>
            <person name="Holzer A.S."/>
            <person name="Bass D."/>
            <person name="Burki F."/>
        </authorList>
    </citation>
    <scope>NUCLEOTIDE SEQUENCE [LARGE SCALE GENOMIC DNA]</scope>
    <source>
        <strain evidence="6">20-A016</strain>
    </source>
</reference>
<keyword evidence="3" id="KW-0440">LIM domain</keyword>
<dbReference type="Gene3D" id="2.10.110.10">
    <property type="entry name" value="Cysteine Rich Protein"/>
    <property type="match status" value="1"/>
</dbReference>
<dbReference type="PROSITE" id="PS00478">
    <property type="entry name" value="LIM_DOMAIN_1"/>
    <property type="match status" value="1"/>
</dbReference>
<dbReference type="EMBL" id="JBDODL010006192">
    <property type="protein sequence ID" value="MES1923435.1"/>
    <property type="molecule type" value="Genomic_DNA"/>
</dbReference>
<feature type="domain" description="LIM zinc-binding" evidence="5">
    <location>
        <begin position="29"/>
        <end position="104"/>
    </location>
</feature>
<feature type="compositionally biased region" description="Basic and acidic residues" evidence="4">
    <location>
        <begin position="109"/>
        <end position="119"/>
    </location>
</feature>
<dbReference type="Proteomes" id="UP001439008">
    <property type="component" value="Unassembled WGS sequence"/>
</dbReference>
<gene>
    <name evidence="6" type="ORF">MHBO_005007</name>
</gene>
<sequence>MYVGYEWRVKKGKQTYKYPEDLSNKGKTFRCNYCGKKSYPAETATYERIPYHQSCFRCLMCNKKLTTGSSINKIVKLFKNLANATPFGEEVFLCDTHFERFGQGGGFPKKNEKVEKVEEVKEDDDEMANLSAVERRRLRRKRMKEKKNGK</sequence>
<evidence type="ECO:0000256" key="1">
    <source>
        <dbReference type="ARBA" id="ARBA00022723"/>
    </source>
</evidence>
<name>A0ABV2AUT5_9EUKA</name>
<keyword evidence="1 3" id="KW-0479">Metal-binding</keyword>
<accession>A0ABV2AUT5</accession>
<proteinExistence type="predicted"/>
<keyword evidence="2 3" id="KW-0862">Zinc</keyword>
<evidence type="ECO:0000256" key="4">
    <source>
        <dbReference type="SAM" id="MobiDB-lite"/>
    </source>
</evidence>
<feature type="compositionally biased region" description="Basic residues" evidence="4">
    <location>
        <begin position="136"/>
        <end position="150"/>
    </location>
</feature>
<dbReference type="Pfam" id="PF00412">
    <property type="entry name" value="LIM"/>
    <property type="match status" value="1"/>
</dbReference>
<dbReference type="InterPro" id="IPR001781">
    <property type="entry name" value="Znf_LIM"/>
</dbReference>
<organism evidence="6 7">
    <name type="scientific">Bonamia ostreae</name>
    <dbReference type="NCBI Taxonomy" id="126728"/>
    <lineage>
        <taxon>Eukaryota</taxon>
        <taxon>Sar</taxon>
        <taxon>Rhizaria</taxon>
        <taxon>Endomyxa</taxon>
        <taxon>Ascetosporea</taxon>
        <taxon>Haplosporida</taxon>
        <taxon>Bonamia</taxon>
    </lineage>
</organism>
<evidence type="ECO:0000313" key="6">
    <source>
        <dbReference type="EMBL" id="MES1923435.1"/>
    </source>
</evidence>
<keyword evidence="7" id="KW-1185">Reference proteome</keyword>
<comment type="caution">
    <text evidence="6">The sequence shown here is derived from an EMBL/GenBank/DDBJ whole genome shotgun (WGS) entry which is preliminary data.</text>
</comment>